<evidence type="ECO:0000256" key="2">
    <source>
        <dbReference type="ARBA" id="ARBA00022618"/>
    </source>
</evidence>
<evidence type="ECO:0000313" key="9">
    <source>
        <dbReference type="Proteomes" id="UP000199729"/>
    </source>
</evidence>
<evidence type="ECO:0000256" key="1">
    <source>
        <dbReference type="ARBA" id="ARBA00022475"/>
    </source>
</evidence>
<feature type="topological domain" description="Periplasmic" evidence="7">
    <location>
        <begin position="20"/>
        <end position="90"/>
    </location>
</feature>
<dbReference type="GO" id="GO:0032153">
    <property type="term" value="C:cell division site"/>
    <property type="evidence" value="ECO:0007669"/>
    <property type="project" value="UniProtKB-UniRule"/>
</dbReference>
<dbReference type="Proteomes" id="UP000199729">
    <property type="component" value="Chromosome"/>
</dbReference>
<evidence type="ECO:0000256" key="5">
    <source>
        <dbReference type="ARBA" id="ARBA00023136"/>
    </source>
</evidence>
<organism evidence="8 9">
    <name type="scientific">Vitreoscilla filiformis</name>
    <dbReference type="NCBI Taxonomy" id="63"/>
    <lineage>
        <taxon>Bacteria</taxon>
        <taxon>Pseudomonadati</taxon>
        <taxon>Pseudomonadota</taxon>
        <taxon>Betaproteobacteria</taxon>
        <taxon>Neisseriales</taxon>
        <taxon>Neisseriaceae</taxon>
        <taxon>Vitreoscilla</taxon>
    </lineage>
</organism>
<dbReference type="AlphaFoldDB" id="A0A221KGG4"/>
<proteinExistence type="inferred from homology"/>
<keyword evidence="7" id="KW-0997">Cell inner membrane</keyword>
<dbReference type="PANTHER" id="PTHR37485">
    <property type="entry name" value="CELL DIVISION PROTEIN FTSB"/>
    <property type="match status" value="1"/>
</dbReference>
<protein>
    <recommendedName>
        <fullName evidence="7">Cell division protein FtsB</fullName>
    </recommendedName>
</protein>
<dbReference type="KEGG" id="vff:VITFI_CDS2346"/>
<name>A0A221KGG4_VITFI</name>
<comment type="similarity">
    <text evidence="7">Belongs to the FtsB family.</text>
</comment>
<keyword evidence="2 7" id="KW-0132">Cell division</keyword>
<dbReference type="HAMAP" id="MF_00599">
    <property type="entry name" value="FtsB"/>
    <property type="match status" value="1"/>
</dbReference>
<evidence type="ECO:0000256" key="3">
    <source>
        <dbReference type="ARBA" id="ARBA00022692"/>
    </source>
</evidence>
<dbReference type="EMBL" id="CP022423">
    <property type="protein sequence ID" value="ASM78124.1"/>
    <property type="molecule type" value="Genomic_DNA"/>
</dbReference>
<comment type="subunit">
    <text evidence="7">Part of a complex composed of FtsB, FtsL and FtsQ.</text>
</comment>
<keyword evidence="7" id="KW-0175">Coiled coil</keyword>
<evidence type="ECO:0000256" key="4">
    <source>
        <dbReference type="ARBA" id="ARBA00022989"/>
    </source>
</evidence>
<evidence type="ECO:0000256" key="7">
    <source>
        <dbReference type="HAMAP-Rule" id="MF_00599"/>
    </source>
</evidence>
<keyword evidence="9" id="KW-1185">Reference proteome</keyword>
<dbReference type="PANTHER" id="PTHR37485:SF1">
    <property type="entry name" value="CELL DIVISION PROTEIN FTSB"/>
    <property type="match status" value="1"/>
</dbReference>
<feature type="topological domain" description="Cytoplasmic" evidence="7">
    <location>
        <position position="1"/>
    </location>
</feature>
<dbReference type="InterPro" id="IPR007060">
    <property type="entry name" value="FtsL/DivIC"/>
</dbReference>
<feature type="coiled-coil region" evidence="7">
    <location>
        <begin position="27"/>
        <end position="61"/>
    </location>
</feature>
<sequence>MLTVLLAAALLRINFEIWLDESGVRYTAQLRQDLQAQQAVNEQARLRNEQLTAELNDLADGTEMIEEWARQQRSMLRPGEVLVQYTTPPH</sequence>
<dbReference type="Pfam" id="PF04977">
    <property type="entry name" value="DivIC"/>
    <property type="match status" value="1"/>
</dbReference>
<dbReference type="GO" id="GO:0030428">
    <property type="term" value="C:cell septum"/>
    <property type="evidence" value="ECO:0007669"/>
    <property type="project" value="TreeGrafter"/>
</dbReference>
<gene>
    <name evidence="7" type="primary">ftsB</name>
    <name evidence="8" type="ORF">VITFI_CDS2346</name>
</gene>
<keyword evidence="4 7" id="KW-1133">Transmembrane helix</keyword>
<dbReference type="InterPro" id="IPR023081">
    <property type="entry name" value="Cell_div_FtsB"/>
</dbReference>
<evidence type="ECO:0000313" key="8">
    <source>
        <dbReference type="EMBL" id="ASM78124.1"/>
    </source>
</evidence>
<keyword evidence="1 7" id="KW-1003">Cell membrane</keyword>
<dbReference type="GO" id="GO:0043093">
    <property type="term" value="P:FtsZ-dependent cytokinesis"/>
    <property type="evidence" value="ECO:0007669"/>
    <property type="project" value="UniProtKB-UniRule"/>
</dbReference>
<keyword evidence="6 7" id="KW-0131">Cell cycle</keyword>
<evidence type="ECO:0000256" key="6">
    <source>
        <dbReference type="ARBA" id="ARBA00023306"/>
    </source>
</evidence>
<comment type="subcellular location">
    <subcellularLocation>
        <location evidence="7">Cell inner membrane</location>
        <topology evidence="7">Single-pass type II membrane protein</topology>
    </subcellularLocation>
    <text evidence="7">Localizes to the division septum.</text>
</comment>
<keyword evidence="5 7" id="KW-0472">Membrane</keyword>
<accession>A0A221KGG4</accession>
<reference evidence="8 9" key="1">
    <citation type="submission" date="2017-07" db="EMBL/GenBank/DDBJ databases">
        <title>Complete Genome Sequence of the cosmetic ferment Vitreoscilla filiformis (ATCC15551).</title>
        <authorList>
            <person name="Contreras S."/>
            <person name="Sagory-Zalkind P."/>
            <person name="Blanquart H."/>
            <person name="Iltis A."/>
            <person name="Morand S.C."/>
        </authorList>
    </citation>
    <scope>NUCLEOTIDE SEQUENCE [LARGE SCALE GENOMIC DNA]</scope>
    <source>
        <strain evidence="8 9">ATCC 15551</strain>
    </source>
</reference>
<keyword evidence="3 7" id="KW-0812">Transmembrane</keyword>
<dbReference type="GO" id="GO:0005886">
    <property type="term" value="C:plasma membrane"/>
    <property type="evidence" value="ECO:0007669"/>
    <property type="project" value="UniProtKB-SubCell"/>
</dbReference>
<comment type="function">
    <text evidence="7">Essential cell division protein. May link together the upstream cell division proteins, which are predominantly cytoplasmic, with the downstream cell division proteins, which are predominantly periplasmic.</text>
</comment>